<proteinExistence type="predicted"/>
<dbReference type="AlphaFoldDB" id="A0A0N9V2E7"/>
<name>A0A0N9V2E7_SPHMC</name>
<dbReference type="EMBL" id="CP012700">
    <property type="protein sequence ID" value="ALH82945.1"/>
    <property type="molecule type" value="Genomic_DNA"/>
</dbReference>
<organism evidence="1 2">
    <name type="scientific">Sphingopyxis macrogoltabida</name>
    <name type="common">Sphingomonas macrogoltabidus</name>
    <dbReference type="NCBI Taxonomy" id="33050"/>
    <lineage>
        <taxon>Bacteria</taxon>
        <taxon>Pseudomonadati</taxon>
        <taxon>Pseudomonadota</taxon>
        <taxon>Alphaproteobacteria</taxon>
        <taxon>Sphingomonadales</taxon>
        <taxon>Sphingomonadaceae</taxon>
        <taxon>Sphingopyxis</taxon>
    </lineage>
</organism>
<protein>
    <submittedName>
        <fullName evidence="1">Uncharacterized protein</fullName>
    </submittedName>
</protein>
<dbReference type="Proteomes" id="UP000058074">
    <property type="component" value="Chromosome"/>
</dbReference>
<gene>
    <name evidence="1" type="ORF">AN936_22080</name>
</gene>
<evidence type="ECO:0000313" key="1">
    <source>
        <dbReference type="EMBL" id="ALH82945.1"/>
    </source>
</evidence>
<accession>A0A0N9V2E7</accession>
<evidence type="ECO:0000313" key="2">
    <source>
        <dbReference type="Proteomes" id="UP000058074"/>
    </source>
</evidence>
<dbReference type="PATRIC" id="fig|33050.5.peg.4571"/>
<reference evidence="1 2" key="1">
    <citation type="journal article" date="2015" name="Genome Announc.">
        <title>Complete Genome Sequence of Polypropylene Glycol- and Polyethylene Glycol-Degrading Sphingopyxis macrogoltabida Strain EY-1.</title>
        <authorList>
            <person name="Ohtsubo Y."/>
            <person name="Nagata Y."/>
            <person name="Numata M."/>
            <person name="Tsuchikane K."/>
            <person name="Hosoyama A."/>
            <person name="Yamazoe A."/>
            <person name="Tsuda M."/>
            <person name="Fujita N."/>
            <person name="Kawai F."/>
        </authorList>
    </citation>
    <scope>NUCLEOTIDE SEQUENCE [LARGE SCALE GENOMIC DNA]</scope>
    <source>
        <strain evidence="1 2">EY-1</strain>
    </source>
</reference>
<sequence length="90" mass="10084">MKALIERVEGEITPFVESQCAVGGSYCEAWHDWFWASADADPACNDEDRDPKPLTDFPFEVGKCFDVARCRLRAAALRAQSTGENDRVED</sequence>
<dbReference type="KEGG" id="smag:AN936_22080"/>
<dbReference type="RefSeq" id="WP_054589922.1">
    <property type="nucleotide sequence ID" value="NZ_CP012700.1"/>
</dbReference>